<dbReference type="InterPro" id="IPR016024">
    <property type="entry name" value="ARM-type_fold"/>
</dbReference>
<evidence type="ECO:0000313" key="5">
    <source>
        <dbReference type="EMBL" id="EPS65576.1"/>
    </source>
</evidence>
<feature type="region of interest" description="Disordered" evidence="3">
    <location>
        <begin position="432"/>
        <end position="557"/>
    </location>
</feature>
<name>S8CLD2_9LAMI</name>
<evidence type="ECO:0000313" key="6">
    <source>
        <dbReference type="Proteomes" id="UP000015453"/>
    </source>
</evidence>
<organism evidence="5 6">
    <name type="scientific">Genlisea aurea</name>
    <dbReference type="NCBI Taxonomy" id="192259"/>
    <lineage>
        <taxon>Eukaryota</taxon>
        <taxon>Viridiplantae</taxon>
        <taxon>Streptophyta</taxon>
        <taxon>Embryophyta</taxon>
        <taxon>Tracheophyta</taxon>
        <taxon>Spermatophyta</taxon>
        <taxon>Magnoliopsida</taxon>
        <taxon>eudicotyledons</taxon>
        <taxon>Gunneridae</taxon>
        <taxon>Pentapetalae</taxon>
        <taxon>asterids</taxon>
        <taxon>lamiids</taxon>
        <taxon>Lamiales</taxon>
        <taxon>Lentibulariaceae</taxon>
        <taxon>Genlisea</taxon>
    </lineage>
</organism>
<dbReference type="OrthoDB" id="27483at2759"/>
<feature type="non-terminal residue" evidence="5">
    <location>
        <position position="557"/>
    </location>
</feature>
<gene>
    <name evidence="5" type="ORF">M569_09201</name>
</gene>
<dbReference type="PANTHER" id="PTHR23318">
    <property type="entry name" value="ATP SYNTHASE GAMMA-RELATED"/>
    <property type="match status" value="1"/>
</dbReference>
<keyword evidence="2" id="KW-0539">Nucleus</keyword>
<dbReference type="EMBL" id="AUSU01004144">
    <property type="protein sequence ID" value="EPS65576.1"/>
    <property type="molecule type" value="Genomic_DNA"/>
</dbReference>
<dbReference type="InterPro" id="IPR006887">
    <property type="entry name" value="P4R3-like_central_dom"/>
</dbReference>
<feature type="compositionally biased region" description="Acidic residues" evidence="3">
    <location>
        <begin position="432"/>
        <end position="447"/>
    </location>
</feature>
<dbReference type="AlphaFoldDB" id="S8CLD2"/>
<dbReference type="SUPFAM" id="SSF48371">
    <property type="entry name" value="ARM repeat"/>
    <property type="match status" value="1"/>
</dbReference>
<dbReference type="PANTHER" id="PTHR23318:SF0">
    <property type="entry name" value="SERINE_THREONINE-PROTEIN PHOSPHATASE 4 REGULATORY SUBUNIT 3"/>
    <property type="match status" value="1"/>
</dbReference>
<reference evidence="5 6" key="1">
    <citation type="journal article" date="2013" name="BMC Genomics">
        <title>The miniature genome of a carnivorous plant Genlisea aurea contains a low number of genes and short non-coding sequences.</title>
        <authorList>
            <person name="Leushkin E.V."/>
            <person name="Sutormin R.A."/>
            <person name="Nabieva E.R."/>
            <person name="Penin A.A."/>
            <person name="Kondrashov A.S."/>
            <person name="Logacheva M.D."/>
        </authorList>
    </citation>
    <scope>NUCLEOTIDE SEQUENCE [LARGE SCALE GENOMIC DNA]</scope>
</reference>
<feature type="non-terminal residue" evidence="5">
    <location>
        <position position="1"/>
    </location>
</feature>
<evidence type="ECO:0000256" key="1">
    <source>
        <dbReference type="ARBA" id="ARBA00004123"/>
    </source>
</evidence>
<protein>
    <recommendedName>
        <fullName evidence="4">Serine/threonine-protein phosphatase 4 regulatory subunit 3-like central domain-containing protein</fullName>
    </recommendedName>
</protein>
<comment type="caution">
    <text evidence="5">The sequence shown here is derived from an EMBL/GenBank/DDBJ whole genome shotgun (WGS) entry which is preliminary data.</text>
</comment>
<evidence type="ECO:0000256" key="3">
    <source>
        <dbReference type="SAM" id="MobiDB-lite"/>
    </source>
</evidence>
<accession>S8CLD2</accession>
<feature type="compositionally biased region" description="Basic and acidic residues" evidence="3">
    <location>
        <begin position="511"/>
        <end position="520"/>
    </location>
</feature>
<dbReference type="GO" id="GO:0030289">
    <property type="term" value="C:protein phosphatase 4 complex"/>
    <property type="evidence" value="ECO:0007669"/>
    <property type="project" value="TreeGrafter"/>
</dbReference>
<dbReference type="Proteomes" id="UP000015453">
    <property type="component" value="Unassembled WGS sequence"/>
</dbReference>
<evidence type="ECO:0000259" key="4">
    <source>
        <dbReference type="Pfam" id="PF04802"/>
    </source>
</evidence>
<feature type="compositionally biased region" description="Low complexity" evidence="3">
    <location>
        <begin position="449"/>
        <end position="472"/>
    </location>
</feature>
<proteinExistence type="predicted"/>
<keyword evidence="6" id="KW-1185">Reference proteome</keyword>
<dbReference type="GO" id="GO:0005654">
    <property type="term" value="C:nucleoplasm"/>
    <property type="evidence" value="ECO:0007669"/>
    <property type="project" value="TreeGrafter"/>
</dbReference>
<feature type="compositionally biased region" description="Basic and acidic residues" evidence="3">
    <location>
        <begin position="484"/>
        <end position="493"/>
    </location>
</feature>
<feature type="domain" description="Serine/threonine-protein phosphatase 4 regulatory subunit 3-like central" evidence="4">
    <location>
        <begin position="3"/>
        <end position="405"/>
    </location>
</feature>
<dbReference type="Pfam" id="PF04802">
    <property type="entry name" value="PP4R3"/>
    <property type="match status" value="1"/>
</dbReference>
<dbReference type="GO" id="GO:0072542">
    <property type="term" value="F:protein phosphatase activator activity"/>
    <property type="evidence" value="ECO:0007669"/>
    <property type="project" value="TreeGrafter"/>
</dbReference>
<dbReference type="InterPro" id="IPR051137">
    <property type="entry name" value="PP4R3-like"/>
</dbReference>
<comment type="subcellular location">
    <subcellularLocation>
        <location evidence="1">Nucleus</location>
    </subcellularLocation>
</comment>
<feature type="compositionally biased region" description="Acidic residues" evidence="3">
    <location>
        <begin position="474"/>
        <end position="483"/>
    </location>
</feature>
<sequence>DPEASQIHHRNFLKEHVVFKEAIPIKDPLALSKIHQNYRLGYLKDVILPNVLDENTIGNLNSIIHANNAVVVSLLKDDNKFITEVFARLKSPTTSTESKKNLVHFLHEFCTLCKSLQMPNQHRLFRDLVAEGIFDIISEILKSDDHKLVLTGTDILILFQGIDPNILRSYVTRQDIDLLGLLVKNMLKDFRDDMHCQFLEIIRSLVDPQSPGQLKDIVVEIFYERHLTQLIDAIASSCMPNTEDDKESNIMSLDERSRRKGGLRPEILLNICDLLCFCVLQHPYRIKCNFLLDNAIDKVLYLTRRREKYLVLAAIRFLRALVSRSDEHLMNHIVRNNHFKPILDVFLANGDRYNLLNSAVLDLFEYIRKENMKVLLRYLVDTFWDQLSEFENLPSIHALKVKYEQLLEGSGTRNTGASVDQRKQLDARALEKEEEDYFNEDSDEEDSTSSRVESQTSINGSSPSPSLRSGGLVDYDDDEDDEDYRPPPRKCKEETEEEDGFIELPLKRKLVPKDEPEAKRLQQRLPKSVKSREGGVYASLCSSSSSSSVVHSKKVAT</sequence>
<evidence type="ECO:0000256" key="2">
    <source>
        <dbReference type="ARBA" id="ARBA00023242"/>
    </source>
</evidence>